<proteinExistence type="predicted"/>
<evidence type="ECO:0000313" key="1">
    <source>
        <dbReference type="EMBL" id="UPK91914.1"/>
    </source>
</evidence>
<keyword evidence="2" id="KW-1185">Reference proteome</keyword>
<gene>
    <name evidence="1" type="ORF">LCI18_002849</name>
</gene>
<sequence length="663" mass="75958">MPRATSEEGEVDHIDLTVNPEDLMDVDEDEDRAREESSLFLHSVTPPGVTLIDLVADDGEPDDETEIPRGRSDSSLFVRDDPEDEDEDEGTVDHESNNTDNVIDVVDDDMNDNDNNEDDDMIDNDVDNGMDGNGGNNNNGNGDGNGNGMNNNDHENDDDNNGENEDNEDNGDSDDSNDSDDNDDRVPSDQKKVDADLEEALEEEGIIEPDWAEGCLRTCKPHWDEVAHAILRYRRRFLLKRTELRNVKTSLRQQIRQLRQENQQLRARGQRRPHKKSWRRIVRLWVCGPLRPEGFRNWGDIYKLSCKEENMSWAFSTRKSSKMHPDLKLRAPDEEEEEEEGIVAISDDEEEESPDLGSVRGPLPNLPSPLGQSPSLGGPRQSSLERLPIKLQIKIFSYLFVFERELVHAISRLDPYYEPTEVPRNCNDRVSLLHRFHVGQESVSLTFGAIKPQELLAPLLGRFASGIGARLQHVQHVEILWMGSQCITYKPDDKCRYTSRRTHHLAWFSEARRLKSIAVYIPESSKQYMRRKHEPPHVIEYMADKTAGQPNYRRFRALRTIPGLDYLHVLRGLNGITFWDYDKWLEQSSKLPVCDWTFVSDLNNTVRRAKAEEDMRFCTLRRLAPFVIGYRPDDEIINEIGTFVNQFSPGCGGQVVDLTMDDD</sequence>
<name>A0ACD3YSK1_FUSSC</name>
<organism evidence="1 2">
    <name type="scientific">Fusarium solani subsp. cucurbitae</name>
    <name type="common">Neocosmosporum cucurbitae</name>
    <dbReference type="NCBI Taxonomy" id="2747967"/>
    <lineage>
        <taxon>Eukaryota</taxon>
        <taxon>Fungi</taxon>
        <taxon>Dikarya</taxon>
        <taxon>Ascomycota</taxon>
        <taxon>Pezizomycotina</taxon>
        <taxon>Sordariomycetes</taxon>
        <taxon>Hypocreomycetidae</taxon>
        <taxon>Hypocreales</taxon>
        <taxon>Nectriaceae</taxon>
        <taxon>Fusarium</taxon>
        <taxon>Fusarium solani species complex</taxon>
    </lineage>
</organism>
<dbReference type="Proteomes" id="UP000830768">
    <property type="component" value="Chromosome 2"/>
</dbReference>
<accession>A0ACD3YSK1</accession>
<evidence type="ECO:0000313" key="2">
    <source>
        <dbReference type="Proteomes" id="UP000830768"/>
    </source>
</evidence>
<dbReference type="EMBL" id="CP090031">
    <property type="protein sequence ID" value="UPK91914.1"/>
    <property type="molecule type" value="Genomic_DNA"/>
</dbReference>
<protein>
    <submittedName>
        <fullName evidence="1">Uncharacterized protein</fullName>
    </submittedName>
</protein>
<reference evidence="1" key="1">
    <citation type="submission" date="2021-11" db="EMBL/GenBank/DDBJ databases">
        <title>Fusarium solani-melongenae Genome sequencing and assembly.</title>
        <authorList>
            <person name="Xie S."/>
            <person name="Huang L."/>
            <person name="Zhang X."/>
        </authorList>
    </citation>
    <scope>NUCLEOTIDE SEQUENCE</scope>
    <source>
        <strain evidence="1">CRI 24-3</strain>
    </source>
</reference>